<evidence type="ECO:0000256" key="4">
    <source>
        <dbReference type="ARBA" id="ARBA00023040"/>
    </source>
</evidence>
<comment type="subcellular location">
    <subcellularLocation>
        <location evidence="1">Membrane</location>
        <topology evidence="1">Multi-pass membrane protein</topology>
    </subcellularLocation>
</comment>
<dbReference type="GO" id="GO:0005886">
    <property type="term" value="C:plasma membrane"/>
    <property type="evidence" value="ECO:0007669"/>
    <property type="project" value="TreeGrafter"/>
</dbReference>
<evidence type="ECO:0000313" key="11">
    <source>
        <dbReference type="Proteomes" id="UP000030665"/>
    </source>
</evidence>
<keyword evidence="11" id="KW-1185">Reference proteome</keyword>
<dbReference type="InterPro" id="IPR017452">
    <property type="entry name" value="GPCR_Rhodpsn_7TM"/>
</dbReference>
<keyword evidence="5 8" id="KW-0472">Membrane</keyword>
<reference evidence="10" key="2">
    <citation type="submission" date="2014-03" db="EMBL/GenBank/DDBJ databases">
        <title>The whipworm genome and dual-species transcriptomics of an intimate host-pathogen interaction.</title>
        <authorList>
            <person name="Foth B.J."/>
            <person name="Tsai I.J."/>
            <person name="Reid A.J."/>
            <person name="Bancroft A.J."/>
            <person name="Nichol S."/>
            <person name="Tracey A."/>
            <person name="Holroyd N."/>
            <person name="Cotton J.A."/>
            <person name="Stanley E.J."/>
            <person name="Zarowiecki M."/>
            <person name="Liu J.Z."/>
            <person name="Huckvale T."/>
            <person name="Cooper P.J."/>
            <person name="Grencis R.K."/>
            <person name="Berriman M."/>
        </authorList>
    </citation>
    <scope>NUCLEOTIDE SEQUENCE [LARGE SCALE GENOMIC DNA]</scope>
</reference>
<dbReference type="Gene3D" id="1.20.1070.10">
    <property type="entry name" value="Rhodopsin 7-helix transmembrane proteins"/>
    <property type="match status" value="1"/>
</dbReference>
<dbReference type="PANTHER" id="PTHR24243">
    <property type="entry name" value="G-PROTEIN COUPLED RECEPTOR"/>
    <property type="match status" value="1"/>
</dbReference>
<evidence type="ECO:0000256" key="6">
    <source>
        <dbReference type="ARBA" id="ARBA00023170"/>
    </source>
</evidence>
<dbReference type="EMBL" id="HG805843">
    <property type="protein sequence ID" value="CDW53189.1"/>
    <property type="molecule type" value="Genomic_DNA"/>
</dbReference>
<dbReference type="PROSITE" id="PS50262">
    <property type="entry name" value="G_PROTEIN_RECEP_F1_2"/>
    <property type="match status" value="1"/>
</dbReference>
<gene>
    <name evidence="10" type="ORF">TTRE_0000145201</name>
</gene>
<dbReference type="SUPFAM" id="SSF81321">
    <property type="entry name" value="Family A G protein-coupled receptor-like"/>
    <property type="match status" value="1"/>
</dbReference>
<dbReference type="GO" id="GO:0004930">
    <property type="term" value="F:G protein-coupled receptor activity"/>
    <property type="evidence" value="ECO:0007669"/>
    <property type="project" value="UniProtKB-KW"/>
</dbReference>
<evidence type="ECO:0000313" key="10">
    <source>
        <dbReference type="EMBL" id="CDW53189.1"/>
    </source>
</evidence>
<protein>
    <submittedName>
        <fullName evidence="10">7 transmembrane receptor</fullName>
    </submittedName>
</protein>
<dbReference type="CDD" id="cd00637">
    <property type="entry name" value="7tm_classA_rhodopsin-like"/>
    <property type="match status" value="1"/>
</dbReference>
<keyword evidence="6 10" id="KW-0675">Receptor</keyword>
<evidence type="ECO:0000256" key="8">
    <source>
        <dbReference type="SAM" id="Phobius"/>
    </source>
</evidence>
<dbReference type="Proteomes" id="UP000030665">
    <property type="component" value="Unassembled WGS sequence"/>
</dbReference>
<feature type="domain" description="G-protein coupled receptors family 1 profile" evidence="9">
    <location>
        <begin position="48"/>
        <end position="353"/>
    </location>
</feature>
<dbReference type="AlphaFoldDB" id="A0A077YZK8"/>
<feature type="transmembrane region" description="Helical" evidence="8">
    <location>
        <begin position="69"/>
        <end position="89"/>
    </location>
</feature>
<sequence length="379" mass="43206">MSRQEVAIYEQVCSQKLDNVSDERYLVGLTMEAKFFAFVLPVITGILLNVLILAIVLCCRAFHFKQHLFLCNIAFADLLLAAICGIINMDVEGLMNSSHGARTWSICALMAFAEMSAQAVMVFGQACASFERFLVIVLPFQAHRLWTRETSGGIILICWLAAFFVGTLGPILVDRQCIEFTDTRRGHHIWYYCGVRDGYRLTLSKVRLIFLFSIPFALMMVFYGTVCWRLWRTCTQYGVTQFSRLSYHSSIESRRSIAERLLAPRQRMSNSSNRFGVVGVIESRRRVIKMLIMVLLVFFVCWSPKLVFDVKNAECADSGCTTGVNEWPIDLDTARLFAGVLVLYYPTISALLFLVTAPKVREKCKFLILRSKQRRPLPF</sequence>
<feature type="transmembrane region" description="Helical" evidence="8">
    <location>
        <begin position="208"/>
        <end position="231"/>
    </location>
</feature>
<feature type="transmembrane region" description="Helical" evidence="8">
    <location>
        <begin position="290"/>
        <end position="308"/>
    </location>
</feature>
<evidence type="ECO:0000256" key="3">
    <source>
        <dbReference type="ARBA" id="ARBA00022989"/>
    </source>
</evidence>
<organism evidence="10 11">
    <name type="scientific">Trichuris trichiura</name>
    <name type="common">Whipworm</name>
    <name type="synonym">Trichocephalus trichiurus</name>
    <dbReference type="NCBI Taxonomy" id="36087"/>
    <lineage>
        <taxon>Eukaryota</taxon>
        <taxon>Metazoa</taxon>
        <taxon>Ecdysozoa</taxon>
        <taxon>Nematoda</taxon>
        <taxon>Enoplea</taxon>
        <taxon>Dorylaimia</taxon>
        <taxon>Trichinellida</taxon>
        <taxon>Trichuridae</taxon>
        <taxon>Trichuris</taxon>
    </lineage>
</organism>
<accession>A0A077YZK8</accession>
<keyword evidence="4" id="KW-0297">G-protein coupled receptor</keyword>
<reference evidence="10" key="1">
    <citation type="submission" date="2014-01" db="EMBL/GenBank/DDBJ databases">
        <authorList>
            <person name="Aslett M."/>
        </authorList>
    </citation>
    <scope>NUCLEOTIDE SEQUENCE</scope>
</reference>
<dbReference type="PRINTS" id="PR00237">
    <property type="entry name" value="GPCRRHODOPSN"/>
</dbReference>
<proteinExistence type="predicted"/>
<dbReference type="InterPro" id="IPR000276">
    <property type="entry name" value="GPCR_Rhodpsn"/>
</dbReference>
<evidence type="ECO:0000256" key="5">
    <source>
        <dbReference type="ARBA" id="ARBA00023136"/>
    </source>
</evidence>
<keyword evidence="7" id="KW-0807">Transducer</keyword>
<keyword evidence="3 8" id="KW-1133">Transmembrane helix</keyword>
<feature type="transmembrane region" description="Helical" evidence="8">
    <location>
        <begin position="152"/>
        <end position="173"/>
    </location>
</feature>
<feature type="transmembrane region" description="Helical" evidence="8">
    <location>
        <begin position="336"/>
        <end position="355"/>
    </location>
</feature>
<keyword evidence="2 8" id="KW-0812">Transmembrane</keyword>
<dbReference type="PANTHER" id="PTHR24243:SF233">
    <property type="entry name" value="THYROTROPIN-RELEASING HORMONE RECEPTOR"/>
    <property type="match status" value="1"/>
</dbReference>
<evidence type="ECO:0000259" key="9">
    <source>
        <dbReference type="PROSITE" id="PS50262"/>
    </source>
</evidence>
<dbReference type="Pfam" id="PF00001">
    <property type="entry name" value="7tm_1"/>
    <property type="match status" value="1"/>
</dbReference>
<feature type="transmembrane region" description="Helical" evidence="8">
    <location>
        <begin position="35"/>
        <end position="57"/>
    </location>
</feature>
<dbReference type="STRING" id="36087.A0A077YZK8"/>
<dbReference type="OrthoDB" id="2132067at2759"/>
<evidence type="ECO:0000256" key="1">
    <source>
        <dbReference type="ARBA" id="ARBA00004141"/>
    </source>
</evidence>
<name>A0A077YZK8_TRITR</name>
<evidence type="ECO:0000256" key="2">
    <source>
        <dbReference type="ARBA" id="ARBA00022692"/>
    </source>
</evidence>
<evidence type="ECO:0000256" key="7">
    <source>
        <dbReference type="ARBA" id="ARBA00023224"/>
    </source>
</evidence>